<dbReference type="OrthoDB" id="9769523at2"/>
<dbReference type="GO" id="GO:0006084">
    <property type="term" value="P:acetyl-CoA metabolic process"/>
    <property type="evidence" value="ECO:0007669"/>
    <property type="project" value="InterPro"/>
</dbReference>
<evidence type="ECO:0000256" key="2">
    <source>
        <dbReference type="ARBA" id="ARBA00022679"/>
    </source>
</evidence>
<accession>A0A160KQV9</accession>
<sequence length="418" mass="44861">MNRVGIEALNVFGGTAVVDVHELAERRGLASSRAAGLLMDEKAVALPFEDAVTLAACAARPVLDALTRAEVESIRLLITCTESGIDFSKSTASYLHDVLGLSSQCRVFEVKQACYSGTAGLQMAAAFVLSQAAPGTRALVVATDLSRYAPVADAAGAAEDWSYAEPSGGAGAVALLVGRDPRVFDLDIGASGLHAAEVMDTCRPAPDTEFGDVDLSLLSYLDCCENAYRDYARSVADVRYDSTFDHLAFHTPFGGMVKGAHRSMMRKFAQASPEFTAADFERRVEPGLAWCRRVGNIMGGTVFLSLASTIANADITTTRRVGCFSYGSGCASEFYSGVVSPESVSTLAAMSISEHLDSRLRLDVADYDDLVDRAEFVRFGTRTARVDHPLLAEVVQASTVPRLVLRGITDHHREYEWT</sequence>
<dbReference type="EMBL" id="CP015515">
    <property type="protein sequence ID" value="AND15932.1"/>
    <property type="molecule type" value="Genomic_DNA"/>
</dbReference>
<protein>
    <submittedName>
        <fullName evidence="5">Polyketide biosynthesis 3-hydroxy-3-methylglutaryl-ACP synthase PksG</fullName>
    </submittedName>
</protein>
<reference evidence="5 6" key="1">
    <citation type="submission" date="2016-05" db="EMBL/GenBank/DDBJ databases">
        <title>Complete genome sequence of Rathayibacter tritici NCPPB 1953.</title>
        <authorList>
            <person name="Park J."/>
            <person name="Lee H.-H."/>
            <person name="Lee S.-W."/>
            <person name="Seo Y.-S."/>
        </authorList>
    </citation>
    <scope>NUCLEOTIDE SEQUENCE [LARGE SCALE GENOMIC DNA]</scope>
    <source>
        <strain evidence="5 6">NCPPB 1953</strain>
    </source>
</reference>
<dbReference type="Pfam" id="PF01154">
    <property type="entry name" value="HMG_CoA_synt_N"/>
    <property type="match status" value="1"/>
</dbReference>
<dbReference type="AlphaFoldDB" id="A0A160KQV9"/>
<dbReference type="SUPFAM" id="SSF53901">
    <property type="entry name" value="Thiolase-like"/>
    <property type="match status" value="2"/>
</dbReference>
<proteinExistence type="inferred from homology"/>
<dbReference type="PANTHER" id="PTHR43323">
    <property type="entry name" value="3-HYDROXY-3-METHYLGLUTARYL COENZYME A SYNTHASE"/>
    <property type="match status" value="1"/>
</dbReference>
<dbReference type="PATRIC" id="fig|33888.3.peg.869"/>
<dbReference type="GO" id="GO:0004421">
    <property type="term" value="F:hydroxymethylglutaryl-CoA synthase activity"/>
    <property type="evidence" value="ECO:0007669"/>
    <property type="project" value="InterPro"/>
</dbReference>
<dbReference type="InterPro" id="IPR013746">
    <property type="entry name" value="HMG_CoA_synt_C_dom"/>
</dbReference>
<dbReference type="Pfam" id="PF08540">
    <property type="entry name" value="HMG_CoA_synt_C"/>
    <property type="match status" value="1"/>
</dbReference>
<dbReference type="CDD" id="cd00827">
    <property type="entry name" value="init_cond_enzymes"/>
    <property type="match status" value="1"/>
</dbReference>
<name>A0A160KQV9_9MICO</name>
<dbReference type="RefSeq" id="WP_068251875.1">
    <property type="nucleotide sequence ID" value="NZ_CP015515.1"/>
</dbReference>
<dbReference type="Proteomes" id="UP000077071">
    <property type="component" value="Chromosome"/>
</dbReference>
<keyword evidence="2" id="KW-0808">Transferase</keyword>
<gene>
    <name evidence="5" type="ORF">A6122_0779</name>
</gene>
<dbReference type="KEGG" id="rtn:A6122_0779"/>
<evidence type="ECO:0000259" key="4">
    <source>
        <dbReference type="Pfam" id="PF08540"/>
    </source>
</evidence>
<evidence type="ECO:0000259" key="3">
    <source>
        <dbReference type="Pfam" id="PF01154"/>
    </source>
</evidence>
<dbReference type="PANTHER" id="PTHR43323:SF2">
    <property type="entry name" value="HYDROXYMETHYLGLUTARYL-COA SYNTHASE"/>
    <property type="match status" value="1"/>
</dbReference>
<keyword evidence="6" id="KW-1185">Reference proteome</keyword>
<feature type="domain" description="Hydroxymethylglutaryl-coenzyme A synthase N-terminal" evidence="3">
    <location>
        <begin position="3"/>
        <end position="180"/>
    </location>
</feature>
<dbReference type="InterPro" id="IPR016039">
    <property type="entry name" value="Thiolase-like"/>
</dbReference>
<dbReference type="STRING" id="33888.A6122_0779"/>
<organism evidence="5 6">
    <name type="scientific">Rathayibacter tritici</name>
    <dbReference type="NCBI Taxonomy" id="33888"/>
    <lineage>
        <taxon>Bacteria</taxon>
        <taxon>Bacillati</taxon>
        <taxon>Actinomycetota</taxon>
        <taxon>Actinomycetes</taxon>
        <taxon>Micrococcales</taxon>
        <taxon>Microbacteriaceae</taxon>
        <taxon>Rathayibacter</taxon>
    </lineage>
</organism>
<dbReference type="Gene3D" id="3.40.47.10">
    <property type="match status" value="2"/>
</dbReference>
<evidence type="ECO:0000313" key="5">
    <source>
        <dbReference type="EMBL" id="AND15932.1"/>
    </source>
</evidence>
<comment type="similarity">
    <text evidence="1">Belongs to the thiolase-like superfamily. HMG-CoA synthase family.</text>
</comment>
<evidence type="ECO:0000313" key="6">
    <source>
        <dbReference type="Proteomes" id="UP000077071"/>
    </source>
</evidence>
<evidence type="ECO:0000256" key="1">
    <source>
        <dbReference type="ARBA" id="ARBA00007061"/>
    </source>
</evidence>
<dbReference type="InterPro" id="IPR013528">
    <property type="entry name" value="HMG_CoA_synth_N"/>
</dbReference>
<feature type="domain" description="Hydroxymethylglutaryl-coenzyme A synthase C-terminal" evidence="4">
    <location>
        <begin position="268"/>
        <end position="373"/>
    </location>
</feature>